<evidence type="ECO:0000256" key="3">
    <source>
        <dbReference type="ARBA" id="ARBA00005024"/>
    </source>
</evidence>
<dbReference type="InterPro" id="IPR004636">
    <property type="entry name" value="AcOrn/SuccOrn_fam"/>
</dbReference>
<dbReference type="NCBIfam" id="NF002325">
    <property type="entry name" value="PRK01278.1"/>
    <property type="match status" value="1"/>
</dbReference>
<dbReference type="OrthoDB" id="5419315at2759"/>
<evidence type="ECO:0000256" key="2">
    <source>
        <dbReference type="ARBA" id="ARBA00004173"/>
    </source>
</evidence>
<keyword evidence="9" id="KW-0663">Pyridoxal phosphate</keyword>
<dbReference type="Proteomes" id="UP000253551">
    <property type="component" value="Unassembled WGS sequence"/>
</dbReference>
<dbReference type="InterPro" id="IPR049704">
    <property type="entry name" value="Aminotrans_3_PPA_site"/>
</dbReference>
<dbReference type="GO" id="GO:0006526">
    <property type="term" value="P:L-arginine biosynthetic process"/>
    <property type="evidence" value="ECO:0007669"/>
    <property type="project" value="UniProtKB-UniPathway"/>
</dbReference>
<keyword evidence="7" id="KW-0028">Amino-acid biosynthesis</keyword>
<dbReference type="GO" id="GO:0003992">
    <property type="term" value="F:N2-acetyl-L-ornithine:2-oxoglutarate 5-aminotransferase activity"/>
    <property type="evidence" value="ECO:0007669"/>
    <property type="project" value="UniProtKB-EC"/>
</dbReference>
<proteinExistence type="inferred from homology"/>
<protein>
    <recommendedName>
        <fullName evidence="5">acetylornithine transaminase</fullName>
        <ecNumber evidence="5">2.6.1.11</ecNumber>
    </recommendedName>
</protein>
<dbReference type="PROSITE" id="PS00600">
    <property type="entry name" value="AA_TRANSFER_CLASS_3"/>
    <property type="match status" value="1"/>
</dbReference>
<dbReference type="InterPro" id="IPR015421">
    <property type="entry name" value="PyrdxlP-dep_Trfase_major"/>
</dbReference>
<comment type="caution">
    <text evidence="11">The sequence shown here is derived from an EMBL/GenBank/DDBJ whole genome shotgun (WGS) entry which is preliminary data.</text>
</comment>
<evidence type="ECO:0000313" key="11">
    <source>
        <dbReference type="EMBL" id="RCI03537.1"/>
    </source>
</evidence>
<evidence type="ECO:0000256" key="1">
    <source>
        <dbReference type="ARBA" id="ARBA00001933"/>
    </source>
</evidence>
<dbReference type="InterPro" id="IPR050103">
    <property type="entry name" value="Class-III_PLP-dep_AT"/>
</dbReference>
<dbReference type="GO" id="GO:0030170">
    <property type="term" value="F:pyridoxal phosphate binding"/>
    <property type="evidence" value="ECO:0007669"/>
    <property type="project" value="InterPro"/>
</dbReference>
<evidence type="ECO:0000256" key="9">
    <source>
        <dbReference type="ARBA" id="ARBA00022898"/>
    </source>
</evidence>
<keyword evidence="8 11" id="KW-0808">Transferase</keyword>
<comment type="cofactor">
    <cofactor evidence="1">
        <name>pyridoxal 5'-phosphate</name>
        <dbReference type="ChEBI" id="CHEBI:597326"/>
    </cofactor>
</comment>
<dbReference type="InterPro" id="IPR015422">
    <property type="entry name" value="PyrdxlP-dep_Trfase_small"/>
</dbReference>
<gene>
    <name evidence="11" type="primary">ARG8_1</name>
    <name evidence="11" type="ORF">CU098_008019</name>
</gene>
<dbReference type="EMBL" id="PJQM01000983">
    <property type="protein sequence ID" value="RCI03537.1"/>
    <property type="molecule type" value="Genomic_DNA"/>
</dbReference>
<dbReference type="GO" id="GO:0005759">
    <property type="term" value="C:mitochondrial matrix"/>
    <property type="evidence" value="ECO:0007669"/>
    <property type="project" value="TreeGrafter"/>
</dbReference>
<reference evidence="11 12" key="1">
    <citation type="journal article" date="2018" name="G3 (Bethesda)">
        <title>Phylogenetic and Phylogenomic Definition of Rhizopus Species.</title>
        <authorList>
            <person name="Gryganskyi A.P."/>
            <person name="Golan J."/>
            <person name="Dolatabadi S."/>
            <person name="Mondo S."/>
            <person name="Robb S."/>
            <person name="Idnurm A."/>
            <person name="Muszewska A."/>
            <person name="Steczkiewicz K."/>
            <person name="Masonjones S."/>
            <person name="Liao H.L."/>
            <person name="Gajdeczka M.T."/>
            <person name="Anike F."/>
            <person name="Vuek A."/>
            <person name="Anishchenko I.M."/>
            <person name="Voigt K."/>
            <person name="de Hoog G.S."/>
            <person name="Smith M.E."/>
            <person name="Heitman J."/>
            <person name="Vilgalys R."/>
            <person name="Stajich J.E."/>
        </authorList>
    </citation>
    <scope>NUCLEOTIDE SEQUENCE [LARGE SCALE GENOMIC DNA]</scope>
    <source>
        <strain evidence="11 12">LSU 92-RS-03</strain>
    </source>
</reference>
<dbReference type="EC" id="2.6.1.11" evidence="5"/>
<feature type="region of interest" description="Disordered" evidence="10">
    <location>
        <begin position="1"/>
        <end position="29"/>
    </location>
</feature>
<name>A0A367KMY2_RHIST</name>
<evidence type="ECO:0000256" key="4">
    <source>
        <dbReference type="ARBA" id="ARBA00008954"/>
    </source>
</evidence>
<keyword evidence="12" id="KW-1185">Reference proteome</keyword>
<dbReference type="InterPro" id="IPR015424">
    <property type="entry name" value="PyrdxlP-dep_Trfase"/>
</dbReference>
<dbReference type="FunFam" id="3.40.640.10:FF:000004">
    <property type="entry name" value="Acetylornithine aminotransferase"/>
    <property type="match status" value="1"/>
</dbReference>
<keyword evidence="6 11" id="KW-0032">Aminotransferase</keyword>
<dbReference type="UniPathway" id="UPA00068">
    <property type="reaction ID" value="UER00109"/>
</dbReference>
<sequence>MRKELEQAESSNNSESDVSSEEDEARDQDDDYVLEKKFNVSASFEQYRVKCEEIIKQEGFYVDGNLHQILHVMLLKENKNPESLIKCFGLDNLNTLHQILRDKYIEKNVKMTTSTFNEVTNALRVSQYQKVASVLNKLPAQERIGDNVGEAELTGSYMDPIISPLFHDPEDNRQFRWLNTGVKNTEARRPDGNMFKLEQCQVKSSTDYIEVKFDKTRHLARSQIRSLKRYSTAASVVQPLKEITHPDNNASQSTLNAIKEYEQYTVTAYARPNIIISHGKGSYLYDTQDRKYLDFTAGIAVTALGHSDAEVAKVIYDQANTLVHTSNLYYNDNAGQLAKTMVETTKNSGGAWARKLFLANSGTEANEGALKFARKWGKQFSKDKIEIVCFTNAFHGRSMGALSATFNPKYQQPFAPLVPGFVTSPFNDVEQALNSITDKTCGVIIEPIQGEGGVHPADAEFLQALRKRCDETNSLLIFDEIQCGLSRTGQLWGHQHFSKECVPDIMTIAKPLANGVPIGAIMTSEKVGDLIQKGDHGTTFGGNPLASAVALHVLKRITQPEFIQSVHDKGEHMKDLLKQVQAKHPDLIKEVRGKGLLIGVEFTKDPSNIVKMARERGLLVVTAGCNTVRIVPPLNITQEESLEGVCKFAGAVEEFAS</sequence>
<dbReference type="PANTHER" id="PTHR11986">
    <property type="entry name" value="AMINOTRANSFERASE CLASS III"/>
    <property type="match status" value="1"/>
</dbReference>
<dbReference type="GO" id="GO:0042802">
    <property type="term" value="F:identical protein binding"/>
    <property type="evidence" value="ECO:0007669"/>
    <property type="project" value="TreeGrafter"/>
</dbReference>
<comment type="subcellular location">
    <subcellularLocation>
        <location evidence="2">Mitochondrion</location>
    </subcellularLocation>
</comment>
<evidence type="ECO:0000256" key="10">
    <source>
        <dbReference type="SAM" id="MobiDB-lite"/>
    </source>
</evidence>
<comment type="similarity">
    <text evidence="4">Belongs to the class-III pyridoxal-phosphate-dependent aminotransferase family.</text>
</comment>
<accession>A0A367KMY2</accession>
<dbReference type="Gene3D" id="3.40.640.10">
    <property type="entry name" value="Type I PLP-dependent aspartate aminotransferase-like (Major domain)"/>
    <property type="match status" value="1"/>
</dbReference>
<evidence type="ECO:0000256" key="7">
    <source>
        <dbReference type="ARBA" id="ARBA00022605"/>
    </source>
</evidence>
<dbReference type="InterPro" id="IPR005814">
    <property type="entry name" value="Aminotrans_3"/>
</dbReference>
<evidence type="ECO:0000256" key="5">
    <source>
        <dbReference type="ARBA" id="ARBA00012919"/>
    </source>
</evidence>
<organism evidence="11 12">
    <name type="scientific">Rhizopus stolonifer</name>
    <name type="common">Rhizopus nigricans</name>
    <dbReference type="NCBI Taxonomy" id="4846"/>
    <lineage>
        <taxon>Eukaryota</taxon>
        <taxon>Fungi</taxon>
        <taxon>Fungi incertae sedis</taxon>
        <taxon>Mucoromycota</taxon>
        <taxon>Mucoromycotina</taxon>
        <taxon>Mucoromycetes</taxon>
        <taxon>Mucorales</taxon>
        <taxon>Mucorineae</taxon>
        <taxon>Rhizopodaceae</taxon>
        <taxon>Rhizopus</taxon>
    </lineage>
</organism>
<evidence type="ECO:0000256" key="8">
    <source>
        <dbReference type="ARBA" id="ARBA00022679"/>
    </source>
</evidence>
<dbReference type="PANTHER" id="PTHR11986:SF79">
    <property type="entry name" value="ACETYLORNITHINE AMINOTRANSFERASE, MITOCHONDRIAL"/>
    <property type="match status" value="1"/>
</dbReference>
<evidence type="ECO:0000313" key="12">
    <source>
        <dbReference type="Proteomes" id="UP000253551"/>
    </source>
</evidence>
<feature type="compositionally biased region" description="Acidic residues" evidence="10">
    <location>
        <begin position="18"/>
        <end position="29"/>
    </location>
</feature>
<comment type="pathway">
    <text evidence="3">Amino-acid biosynthesis; L-arginine biosynthesis; N(2)-acetyl-L-ornithine from L-glutamate: step 4/4.</text>
</comment>
<dbReference type="NCBIfam" id="TIGR00707">
    <property type="entry name" value="argD"/>
    <property type="match status" value="1"/>
</dbReference>
<dbReference type="SUPFAM" id="SSF53383">
    <property type="entry name" value="PLP-dependent transferases"/>
    <property type="match status" value="1"/>
</dbReference>
<dbReference type="Gene3D" id="3.90.1150.10">
    <property type="entry name" value="Aspartate Aminotransferase, domain 1"/>
    <property type="match status" value="1"/>
</dbReference>
<dbReference type="AlphaFoldDB" id="A0A367KMY2"/>
<evidence type="ECO:0000256" key="6">
    <source>
        <dbReference type="ARBA" id="ARBA00022576"/>
    </source>
</evidence>
<dbReference type="STRING" id="4846.A0A367KMY2"/>
<dbReference type="CDD" id="cd00610">
    <property type="entry name" value="OAT_like"/>
    <property type="match status" value="1"/>
</dbReference>
<dbReference type="Pfam" id="PF00202">
    <property type="entry name" value="Aminotran_3"/>
    <property type="match status" value="1"/>
</dbReference>
<dbReference type="HAMAP" id="MF_01107">
    <property type="entry name" value="ArgD_aminotrans_3"/>
    <property type="match status" value="1"/>
</dbReference>